<feature type="transmembrane region" description="Helical" evidence="5">
    <location>
        <begin position="256"/>
        <end position="277"/>
    </location>
</feature>
<name>A0A9R0D3L3_SPOFR</name>
<keyword evidence="4 5" id="KW-0472">Membrane</keyword>
<feature type="transmembrane region" description="Helical" evidence="5">
    <location>
        <begin position="164"/>
        <end position="190"/>
    </location>
</feature>
<feature type="domain" description="Fatty acid hydroxylase" evidence="6">
    <location>
        <begin position="264"/>
        <end position="393"/>
    </location>
</feature>
<feature type="transmembrane region" description="Helical" evidence="5">
    <location>
        <begin position="105"/>
        <end position="122"/>
    </location>
</feature>
<keyword evidence="7" id="KW-1185">Reference proteome</keyword>
<evidence type="ECO:0000256" key="4">
    <source>
        <dbReference type="ARBA" id="ARBA00023136"/>
    </source>
</evidence>
<proteinExistence type="predicted"/>
<dbReference type="RefSeq" id="XP_035438913.2">
    <property type="nucleotide sequence ID" value="XM_035583020.2"/>
</dbReference>
<dbReference type="PANTHER" id="PTHR11863">
    <property type="entry name" value="STEROL DESATURASE"/>
    <property type="match status" value="1"/>
</dbReference>
<keyword evidence="3 5" id="KW-1133">Transmembrane helix</keyword>
<dbReference type="GO" id="GO:0008610">
    <property type="term" value="P:lipid biosynthetic process"/>
    <property type="evidence" value="ECO:0007669"/>
    <property type="project" value="InterPro"/>
</dbReference>
<comment type="subcellular location">
    <subcellularLocation>
        <location evidence="1">Membrane</location>
    </subcellularLocation>
</comment>
<dbReference type="Pfam" id="PF04116">
    <property type="entry name" value="FA_hydroxylase"/>
    <property type="match status" value="1"/>
</dbReference>
<evidence type="ECO:0000259" key="6">
    <source>
        <dbReference type="Pfam" id="PF04116"/>
    </source>
</evidence>
<sequence length="458" mass="53604">MTRPIDTPGGLLRDMFCCEIKDIVLMGSWKCPSCTRDIGYYFLQGERMTGAEVKQRMVNGSKGEKKKAVKGEKTQKYWEPLTDGVKWIEKYGEGLESFFERLPDFISTFIATLAIFTFGATLRGEWVVILVTALKQLTGQTQNTTNATAVLELFSSRNLKLENFSMFFIGAHIVSLTTYFLIGGFLHWYFYMNRRHRAKEWKIQPNKWLSPELERHEIMVGTMSLLIVGSFSAFLACYIYNGNPSTVYFQFDEYGWLWFFLQFPIIFLYADYTTYILHRLYHTPWLYKHFHKLHHKYKQPTAFSVTAIHPVEILHVQLTSCLPLFTMPVHWLPFYSVAIYVYYHGIIDHSGINFKAQWWQPWQPDAEFHDQHHEFFHCNFGFNMSLWDKLHGTMRKQNRAYTEDTYHGEAPSIDSAEGKAILAENPDLIDSKVLREEIPEVIQNIKTSKTEVDTKKTK</sequence>
<evidence type="ECO:0000256" key="1">
    <source>
        <dbReference type="ARBA" id="ARBA00004370"/>
    </source>
</evidence>
<evidence type="ECO:0000256" key="3">
    <source>
        <dbReference type="ARBA" id="ARBA00022989"/>
    </source>
</evidence>
<gene>
    <name evidence="8" type="primary">LOC118268498</name>
</gene>
<dbReference type="GO" id="GO:0016491">
    <property type="term" value="F:oxidoreductase activity"/>
    <property type="evidence" value="ECO:0007669"/>
    <property type="project" value="InterPro"/>
</dbReference>
<feature type="transmembrane region" description="Helical" evidence="5">
    <location>
        <begin position="218"/>
        <end position="241"/>
    </location>
</feature>
<dbReference type="Proteomes" id="UP000829999">
    <property type="component" value="Chromosome 29"/>
</dbReference>
<evidence type="ECO:0000256" key="5">
    <source>
        <dbReference type="SAM" id="Phobius"/>
    </source>
</evidence>
<dbReference type="GeneID" id="118268498"/>
<dbReference type="InterPro" id="IPR006694">
    <property type="entry name" value="Fatty_acid_hydroxylase"/>
</dbReference>
<dbReference type="OrthoDB" id="408954at2759"/>
<dbReference type="GO" id="GO:0016020">
    <property type="term" value="C:membrane"/>
    <property type="evidence" value="ECO:0007669"/>
    <property type="project" value="UniProtKB-SubCell"/>
</dbReference>
<keyword evidence="2 5" id="KW-0812">Transmembrane</keyword>
<evidence type="ECO:0000256" key="2">
    <source>
        <dbReference type="ARBA" id="ARBA00022692"/>
    </source>
</evidence>
<dbReference type="AlphaFoldDB" id="A0A9R0D3L3"/>
<protein>
    <submittedName>
        <fullName evidence="8">Lathosterol oxidase isoform X1</fullName>
    </submittedName>
</protein>
<evidence type="ECO:0000313" key="8">
    <source>
        <dbReference type="RefSeq" id="XP_035438913.2"/>
    </source>
</evidence>
<reference evidence="8" key="1">
    <citation type="submission" date="2025-08" db="UniProtKB">
        <authorList>
            <consortium name="RefSeq"/>
        </authorList>
    </citation>
    <scope>IDENTIFICATION</scope>
    <source>
        <tissue evidence="8">Whole larval tissue</tissue>
    </source>
</reference>
<evidence type="ECO:0000313" key="7">
    <source>
        <dbReference type="Proteomes" id="UP000829999"/>
    </source>
</evidence>
<organism evidence="7 8">
    <name type="scientific">Spodoptera frugiperda</name>
    <name type="common">Fall armyworm</name>
    <dbReference type="NCBI Taxonomy" id="7108"/>
    <lineage>
        <taxon>Eukaryota</taxon>
        <taxon>Metazoa</taxon>
        <taxon>Ecdysozoa</taxon>
        <taxon>Arthropoda</taxon>
        <taxon>Hexapoda</taxon>
        <taxon>Insecta</taxon>
        <taxon>Pterygota</taxon>
        <taxon>Neoptera</taxon>
        <taxon>Endopterygota</taxon>
        <taxon>Lepidoptera</taxon>
        <taxon>Glossata</taxon>
        <taxon>Ditrysia</taxon>
        <taxon>Noctuoidea</taxon>
        <taxon>Noctuidae</taxon>
        <taxon>Amphipyrinae</taxon>
        <taxon>Spodoptera</taxon>
    </lineage>
</organism>
<accession>A0A9R0D3L3</accession>
<dbReference type="GO" id="GO:0005506">
    <property type="term" value="F:iron ion binding"/>
    <property type="evidence" value="ECO:0007669"/>
    <property type="project" value="InterPro"/>
</dbReference>
<dbReference type="InterPro" id="IPR050307">
    <property type="entry name" value="Sterol_Desaturase_Related"/>
</dbReference>